<dbReference type="InterPro" id="IPR012902">
    <property type="entry name" value="N_methyl_site"/>
</dbReference>
<dbReference type="RefSeq" id="WP_161967950.1">
    <property type="nucleotide sequence ID" value="NZ_NIDE01000017.1"/>
</dbReference>
<dbReference type="AlphaFoldDB" id="A0A225D4S4"/>
<dbReference type="InterPro" id="IPR027558">
    <property type="entry name" value="Pre_pil_HX9DG_C"/>
</dbReference>
<dbReference type="OrthoDB" id="272450at2"/>
<name>A0A225D4S4_9BACT</name>
<feature type="transmembrane region" description="Helical" evidence="1">
    <location>
        <begin position="12"/>
        <end position="34"/>
    </location>
</feature>
<keyword evidence="4" id="KW-1185">Reference proteome</keyword>
<evidence type="ECO:0000259" key="2">
    <source>
        <dbReference type="Pfam" id="PF07596"/>
    </source>
</evidence>
<evidence type="ECO:0000313" key="3">
    <source>
        <dbReference type="EMBL" id="OWK35943.1"/>
    </source>
</evidence>
<evidence type="ECO:0000313" key="4">
    <source>
        <dbReference type="Proteomes" id="UP000214646"/>
    </source>
</evidence>
<keyword evidence="1" id="KW-1133">Transmembrane helix</keyword>
<reference evidence="4" key="1">
    <citation type="submission" date="2017-06" db="EMBL/GenBank/DDBJ databases">
        <title>Genome analysis of Fimbriiglobus ruber SP5, the first member of the order Planctomycetales with confirmed chitinolytic capability.</title>
        <authorList>
            <person name="Ravin N.V."/>
            <person name="Rakitin A.L."/>
            <person name="Ivanova A.A."/>
            <person name="Beletsky A.V."/>
            <person name="Kulichevskaya I.S."/>
            <person name="Mardanov A.V."/>
            <person name="Dedysh S.N."/>
        </authorList>
    </citation>
    <scope>NUCLEOTIDE SEQUENCE [LARGE SCALE GENOMIC DNA]</scope>
    <source>
        <strain evidence="4">SP5</strain>
    </source>
</reference>
<dbReference type="PANTHER" id="PTHR30093">
    <property type="entry name" value="GENERAL SECRETION PATHWAY PROTEIN G"/>
    <property type="match status" value="1"/>
</dbReference>
<dbReference type="EMBL" id="NIDE01000017">
    <property type="protein sequence ID" value="OWK35943.1"/>
    <property type="molecule type" value="Genomic_DNA"/>
</dbReference>
<accession>A0A225D4S4</accession>
<protein>
    <recommendedName>
        <fullName evidence="2">DUF1559 domain-containing protein</fullName>
    </recommendedName>
</protein>
<sequence>MTQRPISPIQRKGFTLIELLVVIAIIAILIGLLLPAVQKVREAAARAKCTNNLKQIGLALHGFHDVYNHFPVGEANDDNNNWGWMVWILPYVEQGPLYSSMTTLNASNNSAFVFPNMGGGVNTGFPGASNLDLINGATAGYGQGTVTQALLLSNGTAAINTVIPTYICPSDILPNTYTSGQGKTNYMGNIGNTQNWGSSTYGCSSGATGAVMNGWLLHSNNNNSTWVIRMADVTDGTSNTFMAGEATVSTNVTVAANTPQFPIWAGGHAGCNGTQNSGNVFRIADAGVYNTAPYTLNSGNDNSFGSKHTGGANFVMGDASVKFVASSIDGPTYTATASRNGGESLQLP</sequence>
<evidence type="ECO:0000256" key="1">
    <source>
        <dbReference type="SAM" id="Phobius"/>
    </source>
</evidence>
<keyword evidence="1" id="KW-0472">Membrane</keyword>
<keyword evidence="1" id="KW-0812">Transmembrane</keyword>
<dbReference type="PANTHER" id="PTHR30093:SF2">
    <property type="entry name" value="TYPE II SECRETION SYSTEM PROTEIN H"/>
    <property type="match status" value="1"/>
</dbReference>
<proteinExistence type="predicted"/>
<feature type="domain" description="DUF1559" evidence="2">
    <location>
        <begin position="38"/>
        <end position="329"/>
    </location>
</feature>
<dbReference type="Gene3D" id="3.30.700.10">
    <property type="entry name" value="Glycoprotein, Type 4 Pilin"/>
    <property type="match status" value="1"/>
</dbReference>
<dbReference type="Proteomes" id="UP000214646">
    <property type="component" value="Unassembled WGS sequence"/>
</dbReference>
<dbReference type="InterPro" id="IPR045584">
    <property type="entry name" value="Pilin-like"/>
</dbReference>
<dbReference type="SUPFAM" id="SSF54523">
    <property type="entry name" value="Pili subunits"/>
    <property type="match status" value="1"/>
</dbReference>
<dbReference type="InterPro" id="IPR011453">
    <property type="entry name" value="DUF1559"/>
</dbReference>
<dbReference type="NCBIfam" id="TIGR02532">
    <property type="entry name" value="IV_pilin_GFxxxE"/>
    <property type="match status" value="1"/>
</dbReference>
<comment type="caution">
    <text evidence="3">The sequence shown here is derived from an EMBL/GenBank/DDBJ whole genome shotgun (WGS) entry which is preliminary data.</text>
</comment>
<dbReference type="Pfam" id="PF07596">
    <property type="entry name" value="SBP_bac_10"/>
    <property type="match status" value="1"/>
</dbReference>
<dbReference type="NCBIfam" id="TIGR04294">
    <property type="entry name" value="pre_pil_HX9DG"/>
    <property type="match status" value="1"/>
</dbReference>
<dbReference type="Pfam" id="PF07963">
    <property type="entry name" value="N_methyl"/>
    <property type="match status" value="1"/>
</dbReference>
<organism evidence="3 4">
    <name type="scientific">Fimbriiglobus ruber</name>
    <dbReference type="NCBI Taxonomy" id="1908690"/>
    <lineage>
        <taxon>Bacteria</taxon>
        <taxon>Pseudomonadati</taxon>
        <taxon>Planctomycetota</taxon>
        <taxon>Planctomycetia</taxon>
        <taxon>Gemmatales</taxon>
        <taxon>Gemmataceae</taxon>
        <taxon>Fimbriiglobus</taxon>
    </lineage>
</organism>
<dbReference type="PROSITE" id="PS00409">
    <property type="entry name" value="PROKAR_NTER_METHYL"/>
    <property type="match status" value="1"/>
</dbReference>
<gene>
    <name evidence="3" type="ORF">FRUB_08506</name>
</gene>